<reference evidence="2" key="2">
    <citation type="submission" date="2006-01" db="EMBL/GenBank/DDBJ databases">
        <authorList>
            <person name="Genoscope"/>
        </authorList>
    </citation>
    <scope>NUCLEOTIDE SEQUENCE</scope>
</reference>
<evidence type="ECO:0000259" key="1">
    <source>
        <dbReference type="Pfam" id="PF13679"/>
    </source>
</evidence>
<dbReference type="Gene3D" id="3.40.50.150">
    <property type="entry name" value="Vaccinia Virus protein VP39"/>
    <property type="match status" value="1"/>
</dbReference>
<evidence type="ECO:0000313" key="5">
    <source>
        <dbReference type="Proteomes" id="UP000221734"/>
    </source>
</evidence>
<dbReference type="EMBL" id="CP049055">
    <property type="protein sequence ID" value="QII10775.1"/>
    <property type="molecule type" value="Genomic_DNA"/>
</dbReference>
<evidence type="ECO:0000313" key="4">
    <source>
        <dbReference type="EMBL" id="SOH05311.1"/>
    </source>
</evidence>
<dbReference type="KEGG" id="kst:KSMBR1_2829"/>
<name>Q1Q171_KUEST</name>
<organism evidence="2">
    <name type="scientific">Kuenenia stuttgartiensis</name>
    <dbReference type="NCBI Taxonomy" id="174633"/>
    <lineage>
        <taxon>Bacteria</taxon>
        <taxon>Pseudomonadati</taxon>
        <taxon>Planctomycetota</taxon>
        <taxon>Candidatus Brocadiia</taxon>
        <taxon>Candidatus Brocadiales</taxon>
        <taxon>Candidatus Brocadiaceae</taxon>
        <taxon>Candidatus Kuenenia</taxon>
    </lineage>
</organism>
<dbReference type="Pfam" id="PF13679">
    <property type="entry name" value="Methyltransf_32"/>
    <property type="match status" value="1"/>
</dbReference>
<reference evidence="5" key="3">
    <citation type="submission" date="2017-10" db="EMBL/GenBank/DDBJ databases">
        <authorList>
            <person name="Frank J."/>
        </authorList>
    </citation>
    <scope>NUCLEOTIDE SEQUENCE [LARGE SCALE GENOMIC DNA]</scope>
</reference>
<dbReference type="SUPFAM" id="SSF53335">
    <property type="entry name" value="S-adenosyl-L-methionine-dependent methyltransferases"/>
    <property type="match status" value="1"/>
</dbReference>
<reference evidence="2" key="1">
    <citation type="journal article" date="2006" name="Nature">
        <title>Deciphering the evolution and metabolism of an anammox bacterium from a community genome.</title>
        <authorList>
            <person name="Strous M."/>
            <person name="Pelletier E."/>
            <person name="Mangenot S."/>
            <person name="Rattei T."/>
            <person name="Lehner A."/>
            <person name="Taylor M.W."/>
            <person name="Horn M."/>
            <person name="Daims H."/>
            <person name="Bartol-Mavel D."/>
            <person name="Wincker P."/>
            <person name="Barbe V."/>
            <person name="Fonknechten N."/>
            <person name="Vallenet D."/>
            <person name="Segurens B."/>
            <person name="Schenowitz-Truong C."/>
            <person name="Medigue C."/>
            <person name="Collingro A."/>
            <person name="Snel B."/>
            <person name="Dutilh B.E."/>
            <person name="OpDenCamp H.J.M."/>
            <person name="vanDerDrift C."/>
            <person name="Cirpus I."/>
            <person name="vanDePas-Schoonen K.T."/>
            <person name="Harhangi H.R."/>
            <person name="vanNiftrik L."/>
            <person name="Schmid M."/>
            <person name="Keltjens J."/>
            <person name="vanDeVossenberg J."/>
            <person name="Kartal B."/>
            <person name="Meier H."/>
            <person name="Frishman D."/>
            <person name="Huynen M.A."/>
            <person name="Mewes H."/>
            <person name="Weissenbach J."/>
            <person name="Jetten M.S.M."/>
            <person name="Wagner M."/>
            <person name="LePaslier D."/>
        </authorList>
    </citation>
    <scope>NUCLEOTIDE SEQUENCE</scope>
</reference>
<accession>Q1Q171</accession>
<dbReference type="GO" id="GO:0005737">
    <property type="term" value="C:cytoplasm"/>
    <property type="evidence" value="ECO:0007669"/>
    <property type="project" value="TreeGrafter"/>
</dbReference>
<reference evidence="3 6" key="5">
    <citation type="submission" date="2020-02" db="EMBL/GenBank/DDBJ databases">
        <title>Newly sequenced genome of strain CSTR1 showed variability in Candidatus Kuenenia stuttgartiensis genomes.</title>
        <authorList>
            <person name="Ding C."/>
            <person name="Adrian L."/>
        </authorList>
    </citation>
    <scope>NUCLEOTIDE SEQUENCE [LARGE SCALE GENOMIC DNA]</scope>
    <source>
        <strain evidence="3 6">CSTR1</strain>
    </source>
</reference>
<dbReference type="AlphaFoldDB" id="Q1Q171"/>
<evidence type="ECO:0000313" key="6">
    <source>
        <dbReference type="Proteomes" id="UP000501926"/>
    </source>
</evidence>
<dbReference type="PANTHER" id="PTHR13369:SF3">
    <property type="entry name" value="METHYLTRANSFERASE DOMAIN-CONTAINING PROTEIN"/>
    <property type="match status" value="1"/>
</dbReference>
<proteinExistence type="predicted"/>
<feature type="domain" description="Methyltransferase" evidence="1">
    <location>
        <begin position="34"/>
        <end position="171"/>
    </location>
</feature>
<dbReference type="Proteomes" id="UP000221734">
    <property type="component" value="Chromosome Kuenenia_stuttgartiensis_MBR1"/>
</dbReference>
<gene>
    <name evidence="3" type="ORF">KsCSTR_13960</name>
    <name evidence="4" type="ORF">KSMBR1_2829</name>
    <name evidence="2" type="ORF">kuste2988</name>
</gene>
<dbReference type="InterPro" id="IPR029063">
    <property type="entry name" value="SAM-dependent_MTases_sf"/>
</dbReference>
<dbReference type="RefSeq" id="WP_099325912.1">
    <property type="nucleotide sequence ID" value="NZ_CP049055.1"/>
</dbReference>
<dbReference type="Proteomes" id="UP000501926">
    <property type="component" value="Chromosome"/>
</dbReference>
<dbReference type="OrthoDB" id="5502211at2"/>
<sequence length="278" mass="31592">MEKKEIIAALMTANVNFLNALGLNIDVSISRENKKFNEVVGFCEQVITIIETFYKEKKEIVFLDCSCGKSYLSFVLNYVLSNVFALNTYFYAVDKNTAIIEKCERINSLLGFKNMCFINAKTIDVLPEKSVDFVIALHACDVATDETIAKAIKIKSRHILVVPCCENNIRNRLKEGHPLVDITDFGLLRYRFASILTEALRAQFLAGAGYSVKLVEIVSPKYTPKNLMIIAKRKKRNKKYNMNKFQKLDEMFNTDFALQSFFADTGSNRSECYKAICG</sequence>
<dbReference type="EMBL" id="CT573071">
    <property type="protein sequence ID" value="CAJ73742.1"/>
    <property type="molecule type" value="Genomic_DNA"/>
</dbReference>
<evidence type="ECO:0000313" key="3">
    <source>
        <dbReference type="EMBL" id="QII10775.1"/>
    </source>
</evidence>
<dbReference type="EMBL" id="LT934425">
    <property type="protein sequence ID" value="SOH05311.1"/>
    <property type="molecule type" value="Genomic_DNA"/>
</dbReference>
<keyword evidence="5" id="KW-1185">Reference proteome</keyword>
<protein>
    <recommendedName>
        <fullName evidence="1">Methyltransferase domain-containing protein</fullName>
    </recommendedName>
</protein>
<reference evidence="4" key="4">
    <citation type="submission" date="2017-10" db="EMBL/GenBank/DDBJ databases">
        <authorList>
            <person name="Banno H."/>
            <person name="Chua N.-H."/>
        </authorList>
    </citation>
    <scope>NUCLEOTIDE SEQUENCE [LARGE SCALE GENOMIC DNA]</scope>
    <source>
        <strain evidence="4">Kuenenia_mbr1_ru-nijmegen</strain>
    </source>
</reference>
<dbReference type="PANTHER" id="PTHR13369">
    <property type="match status" value="1"/>
</dbReference>
<dbReference type="InterPro" id="IPR025714">
    <property type="entry name" value="Methyltranfer_dom"/>
</dbReference>
<evidence type="ECO:0000313" key="2">
    <source>
        <dbReference type="EMBL" id="CAJ73742.1"/>
    </source>
</evidence>